<feature type="transmembrane region" description="Helical" evidence="1">
    <location>
        <begin position="150"/>
        <end position="167"/>
    </location>
</feature>
<reference evidence="2 3" key="1">
    <citation type="submission" date="2020-03" db="EMBL/GenBank/DDBJ databases">
        <title>Metagenomic, metatranscriptomic, and metabolomic analyses revealed the key microbes and metabolic features during the fermentation of ganjang, Korean traditional soy sauce.</title>
        <authorList>
            <person name="Chun B.H."/>
            <person name="Jeon C.O."/>
        </authorList>
    </citation>
    <scope>NUCLEOTIDE SEQUENCE [LARGE SCALE GENOMIC DNA]</scope>
    <source>
        <strain evidence="2 3">KG14</strain>
    </source>
</reference>
<gene>
    <name evidence="2" type="ORF">HLV39_02175</name>
</gene>
<dbReference type="InterPro" id="IPR056918">
    <property type="entry name" value="8xMP"/>
</dbReference>
<feature type="transmembrane region" description="Helical" evidence="1">
    <location>
        <begin position="72"/>
        <end position="89"/>
    </location>
</feature>
<keyword evidence="3" id="KW-1185">Reference proteome</keyword>
<comment type="caution">
    <text evidence="2">The sequence shown here is derived from an EMBL/GenBank/DDBJ whole genome shotgun (WGS) entry which is preliminary data.</text>
</comment>
<accession>A0A851HTN7</accession>
<proteinExistence type="predicted"/>
<dbReference type="EMBL" id="JABEVQ010000001">
    <property type="protein sequence ID" value="NWN90305.1"/>
    <property type="molecule type" value="Genomic_DNA"/>
</dbReference>
<keyword evidence="1" id="KW-1133">Transmembrane helix</keyword>
<organism evidence="2 3">
    <name type="scientific">Marinobacter adhaerens</name>
    <dbReference type="NCBI Taxonomy" id="1033846"/>
    <lineage>
        <taxon>Bacteria</taxon>
        <taxon>Pseudomonadati</taxon>
        <taxon>Pseudomonadota</taxon>
        <taxon>Gammaproteobacteria</taxon>
        <taxon>Pseudomonadales</taxon>
        <taxon>Marinobacteraceae</taxon>
        <taxon>Marinobacter</taxon>
    </lineage>
</organism>
<name>A0A851HTN7_9GAMM</name>
<keyword evidence="1" id="KW-0472">Membrane</keyword>
<dbReference type="Proteomes" id="UP000536442">
    <property type="component" value="Unassembled WGS sequence"/>
</dbReference>
<evidence type="ECO:0000256" key="1">
    <source>
        <dbReference type="SAM" id="Phobius"/>
    </source>
</evidence>
<keyword evidence="1" id="KW-0812">Transmembrane</keyword>
<dbReference type="Pfam" id="PF24838">
    <property type="entry name" value="8xMP"/>
    <property type="match status" value="1"/>
</dbReference>
<sequence length="227" mass="25860">MDSTTDELTPEEYEKAFAGKELQALEQALDIRKFEIELYWKRATYFWTFIGASLAGFIAIQASDFANKQDLSIILASLGLVFSFAWFCANRGSKFWQENWEKHVDQLEDKVTGPLYKIILARNKPASIREKCVDVVTGPGRISVSKVNQLISLYVCLLWVVLLGYSLPEFDIDKSVNWFYVLIIGLSICTCLSFLWLGKSYGGGYFHTAQRRKSRVRPANQSRKADA</sequence>
<feature type="transmembrane region" description="Helical" evidence="1">
    <location>
        <begin position="179"/>
        <end position="197"/>
    </location>
</feature>
<protein>
    <submittedName>
        <fullName evidence="2">Uncharacterized protein</fullName>
    </submittedName>
</protein>
<evidence type="ECO:0000313" key="3">
    <source>
        <dbReference type="Proteomes" id="UP000536442"/>
    </source>
</evidence>
<dbReference type="AlphaFoldDB" id="A0A851HTN7"/>
<evidence type="ECO:0000313" key="2">
    <source>
        <dbReference type="EMBL" id="NWN90305.1"/>
    </source>
</evidence>
<feature type="transmembrane region" description="Helical" evidence="1">
    <location>
        <begin position="43"/>
        <end position="60"/>
    </location>
</feature>